<name>A0ABS4X9P0_9MICC</name>
<gene>
    <name evidence="2" type="ORF">JOF47_000594</name>
</gene>
<feature type="region of interest" description="Disordered" evidence="1">
    <location>
        <begin position="84"/>
        <end position="118"/>
    </location>
</feature>
<sequence>MDHIRSVRNAWHLEKDHIAEIVRDGSIDTIGSLPAHPRDYLTWDRDMEMAKHKAFNLATDMDVTFCDRHSPRAARLQRTPTACCANISPKTPTHRSTAPRNLNVSPGNSMPPHDPGRGYACRVVS</sequence>
<evidence type="ECO:0000313" key="2">
    <source>
        <dbReference type="EMBL" id="MBP2385083.1"/>
    </source>
</evidence>
<protein>
    <submittedName>
        <fullName evidence="2">Uncharacterized protein</fullName>
    </submittedName>
</protein>
<keyword evidence="3" id="KW-1185">Reference proteome</keyword>
<accession>A0ABS4X9P0</accession>
<reference evidence="2 3" key="1">
    <citation type="submission" date="2021-03" db="EMBL/GenBank/DDBJ databases">
        <title>Sequencing the genomes of 1000 actinobacteria strains.</title>
        <authorList>
            <person name="Klenk H.-P."/>
        </authorList>
    </citation>
    <scope>NUCLEOTIDE SEQUENCE [LARGE SCALE GENOMIC DNA]</scope>
    <source>
        <strain evidence="2 3">DSM 15797</strain>
    </source>
</reference>
<evidence type="ECO:0000313" key="3">
    <source>
        <dbReference type="Proteomes" id="UP001296993"/>
    </source>
</evidence>
<evidence type="ECO:0000256" key="1">
    <source>
        <dbReference type="SAM" id="MobiDB-lite"/>
    </source>
</evidence>
<proteinExistence type="predicted"/>
<dbReference type="Proteomes" id="UP001296993">
    <property type="component" value="Unassembled WGS sequence"/>
</dbReference>
<comment type="caution">
    <text evidence="2">The sequence shown here is derived from an EMBL/GenBank/DDBJ whole genome shotgun (WGS) entry which is preliminary data.</text>
</comment>
<dbReference type="EMBL" id="JAGIOF010000001">
    <property type="protein sequence ID" value="MBP2385083.1"/>
    <property type="molecule type" value="Genomic_DNA"/>
</dbReference>
<feature type="compositionally biased region" description="Polar residues" evidence="1">
    <location>
        <begin position="88"/>
        <end position="108"/>
    </location>
</feature>
<organism evidence="2 3">
    <name type="scientific">Paeniglutamicibacter kerguelensis</name>
    <dbReference type="NCBI Taxonomy" id="254788"/>
    <lineage>
        <taxon>Bacteria</taxon>
        <taxon>Bacillati</taxon>
        <taxon>Actinomycetota</taxon>
        <taxon>Actinomycetes</taxon>
        <taxon>Micrococcales</taxon>
        <taxon>Micrococcaceae</taxon>
        <taxon>Paeniglutamicibacter</taxon>
    </lineage>
</organism>